<dbReference type="InterPro" id="IPR011322">
    <property type="entry name" value="N-reg_PII-like_a/b"/>
</dbReference>
<dbReference type="GO" id="GO:0005524">
    <property type="term" value="F:ATP binding"/>
    <property type="evidence" value="ECO:0007669"/>
    <property type="project" value="TreeGrafter"/>
</dbReference>
<dbReference type="InterPro" id="IPR015867">
    <property type="entry name" value="N-reg_PII/ATP_PRibTrfase_C"/>
</dbReference>
<accession>A0A0V8RWH1</accession>
<dbReference type="RefSeq" id="WP_058371065.1">
    <property type="nucleotide sequence ID" value="NZ_LNTB01000001.1"/>
</dbReference>
<dbReference type="AlphaFoldDB" id="A0A0V8RWH1"/>
<name>A0A0V8RWH1_PYROC</name>
<gene>
    <name evidence="2" type="ORF">CF15_06525</name>
</gene>
<comment type="caution">
    <text evidence="2">The sequence shown here is derived from an EMBL/GenBank/DDBJ whole genome shotgun (WGS) entry which is preliminary data.</text>
</comment>
<dbReference type="InterPro" id="IPR017918">
    <property type="entry name" value="N-reg_PII_CS"/>
</dbReference>
<dbReference type="InterPro" id="IPR002187">
    <property type="entry name" value="N-reg_PII"/>
</dbReference>
<proteinExistence type="inferred from homology"/>
<keyword evidence="3" id="KW-1185">Reference proteome</keyword>
<dbReference type="GO" id="GO:0005829">
    <property type="term" value="C:cytosol"/>
    <property type="evidence" value="ECO:0007669"/>
    <property type="project" value="TreeGrafter"/>
</dbReference>
<sequence>MKMVIAVIRPEKLEQVKRALGENGYTAMTVIEARGRGEQGGISLEFRGRSIMVDLIPKVQIEVVVPDEDAEKVARIIAENARTGRPGDGRVFIVPVEKAIKVRTGEVQE</sequence>
<dbReference type="PANTHER" id="PTHR30115">
    <property type="entry name" value="NITROGEN REGULATORY PROTEIN P-II"/>
    <property type="match status" value="1"/>
</dbReference>
<dbReference type="PANTHER" id="PTHR30115:SF11">
    <property type="entry name" value="NITROGEN REGULATORY PROTEIN P-II HOMOLOG"/>
    <property type="match status" value="1"/>
</dbReference>
<protein>
    <submittedName>
        <fullName evidence="2">Transcriptional regulator</fullName>
    </submittedName>
</protein>
<reference evidence="2 3" key="1">
    <citation type="submission" date="2015-11" db="EMBL/GenBank/DDBJ databases">
        <title>Genome sequence of Pyrodictium occultum PL-19, a marine hyperthermophilic archaeon isolated from Volcano, Italy.</title>
        <authorList>
            <person name="Utturkar S."/>
            <person name="Huber H."/>
            <person name="Leptihn S."/>
            <person name="Brown S."/>
            <person name="Stetter K.O."/>
            <person name="Podar M."/>
        </authorList>
    </citation>
    <scope>NUCLEOTIDE SEQUENCE [LARGE SCALE GENOMIC DNA]</scope>
    <source>
        <strain evidence="2 3">PL-19</strain>
    </source>
</reference>
<dbReference type="STRING" id="2309.CF15_06525"/>
<dbReference type="EMBL" id="LNTB01000001">
    <property type="protein sequence ID" value="KSW12381.1"/>
    <property type="molecule type" value="Genomic_DNA"/>
</dbReference>
<dbReference type="Gene3D" id="3.30.70.120">
    <property type="match status" value="1"/>
</dbReference>
<evidence type="ECO:0000256" key="1">
    <source>
        <dbReference type="RuleBase" id="RU003936"/>
    </source>
</evidence>
<organism evidence="2 3">
    <name type="scientific">Pyrodictium occultum</name>
    <dbReference type="NCBI Taxonomy" id="2309"/>
    <lineage>
        <taxon>Archaea</taxon>
        <taxon>Thermoproteota</taxon>
        <taxon>Thermoprotei</taxon>
        <taxon>Desulfurococcales</taxon>
        <taxon>Pyrodictiaceae</taxon>
        <taxon>Pyrodictium</taxon>
    </lineage>
</organism>
<dbReference type="GO" id="GO:0030234">
    <property type="term" value="F:enzyme regulator activity"/>
    <property type="evidence" value="ECO:0007669"/>
    <property type="project" value="InterPro"/>
</dbReference>
<evidence type="ECO:0000313" key="2">
    <source>
        <dbReference type="EMBL" id="KSW12381.1"/>
    </source>
</evidence>
<dbReference type="PROSITE" id="PS51343">
    <property type="entry name" value="PII_GLNB_DOM"/>
    <property type="match status" value="1"/>
</dbReference>
<dbReference type="SUPFAM" id="SSF54913">
    <property type="entry name" value="GlnB-like"/>
    <property type="match status" value="1"/>
</dbReference>
<dbReference type="GO" id="GO:0006808">
    <property type="term" value="P:regulation of nitrogen utilization"/>
    <property type="evidence" value="ECO:0007669"/>
    <property type="project" value="InterPro"/>
</dbReference>
<dbReference type="SMART" id="SM00938">
    <property type="entry name" value="P-II"/>
    <property type="match status" value="1"/>
</dbReference>
<comment type="similarity">
    <text evidence="1">Belongs to the P(II) protein family.</text>
</comment>
<evidence type="ECO:0000313" key="3">
    <source>
        <dbReference type="Proteomes" id="UP000053352"/>
    </source>
</evidence>
<dbReference type="Pfam" id="PF00543">
    <property type="entry name" value="P-II"/>
    <property type="match status" value="1"/>
</dbReference>
<dbReference type="PRINTS" id="PR00340">
    <property type="entry name" value="PIIGLNB"/>
</dbReference>
<dbReference type="Proteomes" id="UP000053352">
    <property type="component" value="Unassembled WGS sequence"/>
</dbReference>
<dbReference type="PROSITE" id="PS00638">
    <property type="entry name" value="PII_GLNB_CTER"/>
    <property type="match status" value="1"/>
</dbReference>
<dbReference type="OrthoDB" id="21382at2157"/>